<dbReference type="GO" id="GO:0005694">
    <property type="term" value="C:chromosome"/>
    <property type="evidence" value="ECO:0007669"/>
    <property type="project" value="TreeGrafter"/>
</dbReference>
<comment type="similarity">
    <text evidence="1">Belongs to the helicase family. RecQ subfamily.</text>
</comment>
<evidence type="ECO:0000259" key="7">
    <source>
        <dbReference type="PROSITE" id="PS51192"/>
    </source>
</evidence>
<reference evidence="9" key="1">
    <citation type="submission" date="2022-10" db="EMBL/GenBank/DDBJ databases">
        <authorList>
            <person name="Chen Y."/>
            <person name="Dougan E. K."/>
            <person name="Chan C."/>
            <person name="Rhodes N."/>
            <person name="Thang M."/>
        </authorList>
    </citation>
    <scope>NUCLEOTIDE SEQUENCE</scope>
</reference>
<keyword evidence="10" id="KW-0067">ATP-binding</keyword>
<dbReference type="GO" id="GO:0005737">
    <property type="term" value="C:cytoplasm"/>
    <property type="evidence" value="ECO:0007669"/>
    <property type="project" value="TreeGrafter"/>
</dbReference>
<dbReference type="GO" id="GO:0006310">
    <property type="term" value="P:DNA recombination"/>
    <property type="evidence" value="ECO:0007669"/>
    <property type="project" value="TreeGrafter"/>
</dbReference>
<dbReference type="InterPro" id="IPR036388">
    <property type="entry name" value="WH-like_DNA-bd_sf"/>
</dbReference>
<feature type="domain" description="Helicase ATP-binding" evidence="7">
    <location>
        <begin position="1"/>
        <end position="61"/>
    </location>
</feature>
<organism evidence="9">
    <name type="scientific">Cladocopium goreaui</name>
    <dbReference type="NCBI Taxonomy" id="2562237"/>
    <lineage>
        <taxon>Eukaryota</taxon>
        <taxon>Sar</taxon>
        <taxon>Alveolata</taxon>
        <taxon>Dinophyceae</taxon>
        <taxon>Suessiales</taxon>
        <taxon>Symbiodiniaceae</taxon>
        <taxon>Cladocopium</taxon>
    </lineage>
</organism>
<dbReference type="Gene3D" id="1.10.10.10">
    <property type="entry name" value="Winged helix-like DNA-binding domain superfamily/Winged helix DNA-binding domain"/>
    <property type="match status" value="1"/>
</dbReference>
<dbReference type="InterPro" id="IPR027417">
    <property type="entry name" value="P-loop_NTPase"/>
</dbReference>
<dbReference type="GO" id="GO:0006281">
    <property type="term" value="P:DNA repair"/>
    <property type="evidence" value="ECO:0007669"/>
    <property type="project" value="TreeGrafter"/>
</dbReference>
<dbReference type="OrthoDB" id="434206at2759"/>
<comment type="catalytic activity">
    <reaction evidence="4">
        <text>Couples ATP hydrolysis with the unwinding of duplex DNA by translocating in the 3'-5' direction.</text>
        <dbReference type="EC" id="5.6.2.4"/>
    </reaction>
</comment>
<dbReference type="GO" id="GO:0003677">
    <property type="term" value="F:DNA binding"/>
    <property type="evidence" value="ECO:0007669"/>
    <property type="project" value="UniProtKB-KW"/>
</dbReference>
<dbReference type="AlphaFoldDB" id="A0A9P1C9K8"/>
<dbReference type="PROSITE" id="PS51192">
    <property type="entry name" value="HELICASE_ATP_BIND_1"/>
    <property type="match status" value="1"/>
</dbReference>
<dbReference type="Proteomes" id="UP001152797">
    <property type="component" value="Unassembled WGS sequence"/>
</dbReference>
<dbReference type="Pfam" id="PF00271">
    <property type="entry name" value="Helicase_C"/>
    <property type="match status" value="1"/>
</dbReference>
<keyword evidence="3" id="KW-0413">Isomerase</keyword>
<reference evidence="10 11" key="2">
    <citation type="submission" date="2024-05" db="EMBL/GenBank/DDBJ databases">
        <authorList>
            <person name="Chen Y."/>
            <person name="Shah S."/>
            <person name="Dougan E. K."/>
            <person name="Thang M."/>
            <person name="Chan C."/>
        </authorList>
    </citation>
    <scope>NUCLEOTIDE SEQUENCE [LARGE SCALE GENOMIC DNA]</scope>
</reference>
<evidence type="ECO:0000256" key="2">
    <source>
        <dbReference type="ARBA" id="ARBA00023125"/>
    </source>
</evidence>
<dbReference type="SUPFAM" id="SSF52540">
    <property type="entry name" value="P-loop containing nucleoside triphosphate hydrolases"/>
    <property type="match status" value="1"/>
</dbReference>
<dbReference type="EC" id="5.6.2.4" evidence="5"/>
<dbReference type="PANTHER" id="PTHR13710:SF105">
    <property type="entry name" value="ATP-DEPENDENT DNA HELICASE Q1"/>
    <property type="match status" value="1"/>
</dbReference>
<dbReference type="InterPro" id="IPR014001">
    <property type="entry name" value="Helicase_ATP-bd"/>
</dbReference>
<dbReference type="PANTHER" id="PTHR13710">
    <property type="entry name" value="DNA HELICASE RECQ FAMILY MEMBER"/>
    <property type="match status" value="1"/>
</dbReference>
<dbReference type="EMBL" id="CAMXCT020001136">
    <property type="protein sequence ID" value="CAL1140523.1"/>
    <property type="molecule type" value="Genomic_DNA"/>
</dbReference>
<gene>
    <name evidence="9" type="ORF">C1SCF055_LOCUS14444</name>
</gene>
<accession>A0A9P1C9K8</accession>
<dbReference type="InterPro" id="IPR001650">
    <property type="entry name" value="Helicase_C-like"/>
</dbReference>
<evidence type="ECO:0000256" key="5">
    <source>
        <dbReference type="ARBA" id="ARBA00034808"/>
    </source>
</evidence>
<dbReference type="GO" id="GO:0043138">
    <property type="term" value="F:3'-5' DNA helicase activity"/>
    <property type="evidence" value="ECO:0007669"/>
    <property type="project" value="UniProtKB-EC"/>
</dbReference>
<keyword evidence="10" id="KW-0347">Helicase</keyword>
<evidence type="ECO:0000256" key="1">
    <source>
        <dbReference type="ARBA" id="ARBA00005446"/>
    </source>
</evidence>
<keyword evidence="11" id="KW-1185">Reference proteome</keyword>
<proteinExistence type="inferred from homology"/>
<keyword evidence="10" id="KW-0547">Nucleotide-binding</keyword>
<dbReference type="PROSITE" id="PS51194">
    <property type="entry name" value="HELICASE_CTER"/>
    <property type="match status" value="1"/>
</dbReference>
<sequence>MFAVDEACYIPLWGQSFRPAFQDLSWLREAYDSVPILALSGTAPPKRQKFIRHSLKLQNPLRSTRPLDWDLKLPQGRAKGSSRMKLVVTGKAALANVSAKLAAADAPLRDRFLCSSCLAFAKEERKLQKVLELLEHGAYPAVVYVPTKPDARRVRRRLTESLEERRLTLTIGYMDGETPPASRASINLDFQSKEIDLMVATDAYGQGIDKADIRLIVHWEPPVNFEMYVNHIGRAGRDGFTSRCVLLYSNSCWAQLFESGRCFTRELEEMDEEDRQVEFASRSTLKDMVTSKKSCRWRRLLRYYECEDELPLEGCGSCDICLGQYDRGSGEGEDFSVGARLLLSSVRLKELSKVAARMDVLDLALGKCDLEPEQQELLQTMETLRSSLPAKQRQKGWLQELLTLLWNNDFVIKKYAGIHDVKLKRKKWQRKDILKFLWFLTNKGQRALEDDSAIQLIPSKRMTAMATGVLKDIKAERQLSDAYQEFKRLDRADNQARVEALDNMMKVLNSAKTAHSKKQQLKEVKPLKPKVSKSRLKQRASKMPAMTAMRDLTHVALDDALEEHPETSGWKMSYRENPEEGTCHCTLTVSPELDVVEAIGRTRAESLKMAIGRCSKQHFRIDLKEKKWIQQKFAELPCAPRDVYFEIVGVGHRRNETVLLQVATLSFPNREMCFRGNPCEHWALAVRCMDRNVAGVRQMGPPPIS</sequence>
<evidence type="ECO:0000313" key="10">
    <source>
        <dbReference type="EMBL" id="CAL4774460.1"/>
    </source>
</evidence>
<dbReference type="EMBL" id="CAMXCT030001136">
    <property type="protein sequence ID" value="CAL4774460.1"/>
    <property type="molecule type" value="Genomic_DNA"/>
</dbReference>
<feature type="domain" description="Helicase C-terminal" evidence="8">
    <location>
        <begin position="126"/>
        <end position="289"/>
    </location>
</feature>
<comment type="caution">
    <text evidence="9">The sequence shown here is derived from an EMBL/GenBank/DDBJ whole genome shotgun (WGS) entry which is preliminary data.</text>
</comment>
<evidence type="ECO:0000313" key="11">
    <source>
        <dbReference type="Proteomes" id="UP001152797"/>
    </source>
</evidence>
<dbReference type="SMART" id="SM00490">
    <property type="entry name" value="HELICc"/>
    <property type="match status" value="1"/>
</dbReference>
<evidence type="ECO:0000259" key="8">
    <source>
        <dbReference type="PROSITE" id="PS51194"/>
    </source>
</evidence>
<evidence type="ECO:0000256" key="4">
    <source>
        <dbReference type="ARBA" id="ARBA00034617"/>
    </source>
</evidence>
<dbReference type="GO" id="GO:0009378">
    <property type="term" value="F:four-way junction helicase activity"/>
    <property type="evidence" value="ECO:0007669"/>
    <property type="project" value="TreeGrafter"/>
</dbReference>
<feature type="compositionally biased region" description="Basic residues" evidence="6">
    <location>
        <begin position="527"/>
        <end position="540"/>
    </location>
</feature>
<dbReference type="Gene3D" id="3.40.50.300">
    <property type="entry name" value="P-loop containing nucleotide triphosphate hydrolases"/>
    <property type="match status" value="2"/>
</dbReference>
<evidence type="ECO:0000256" key="3">
    <source>
        <dbReference type="ARBA" id="ARBA00023235"/>
    </source>
</evidence>
<keyword evidence="10" id="KW-0378">Hydrolase</keyword>
<protein>
    <recommendedName>
        <fullName evidence="5">DNA 3'-5' helicase</fullName>
        <ecNumber evidence="5">5.6.2.4</ecNumber>
    </recommendedName>
</protein>
<evidence type="ECO:0000256" key="6">
    <source>
        <dbReference type="SAM" id="MobiDB-lite"/>
    </source>
</evidence>
<dbReference type="EMBL" id="CAMXCT010001136">
    <property type="protein sequence ID" value="CAI3987148.1"/>
    <property type="molecule type" value="Genomic_DNA"/>
</dbReference>
<evidence type="ECO:0000313" key="9">
    <source>
        <dbReference type="EMBL" id="CAI3987148.1"/>
    </source>
</evidence>
<feature type="region of interest" description="Disordered" evidence="6">
    <location>
        <begin position="513"/>
        <end position="543"/>
    </location>
</feature>
<keyword evidence="2" id="KW-0238">DNA-binding</keyword>
<name>A0A9P1C9K8_9DINO</name>